<evidence type="ECO:0000313" key="1">
    <source>
        <dbReference type="EMBL" id="MCM3714867.1"/>
    </source>
</evidence>
<dbReference type="RefSeq" id="WP_251223635.1">
    <property type="nucleotide sequence ID" value="NZ_JAMBOL010000010.1"/>
</dbReference>
<protein>
    <submittedName>
        <fullName evidence="1">Uncharacterized protein</fullName>
    </submittedName>
</protein>
<comment type="caution">
    <text evidence="1">The sequence shown here is derived from an EMBL/GenBank/DDBJ whole genome shotgun (WGS) entry which is preliminary data.</text>
</comment>
<gene>
    <name evidence="1" type="ORF">M3202_12335</name>
</gene>
<reference evidence="1" key="1">
    <citation type="submission" date="2022-05" db="EMBL/GenBank/DDBJ databases">
        <title>Comparative Genomics of Spacecraft Associated Microbes.</title>
        <authorList>
            <person name="Tran M.T."/>
            <person name="Wright A."/>
            <person name="Seuylemezian A."/>
            <person name="Eisen J."/>
            <person name="Coil D."/>
        </authorList>
    </citation>
    <scope>NUCLEOTIDE SEQUENCE</scope>
    <source>
        <strain evidence="1">214.1.1</strain>
    </source>
</reference>
<sequence>MISNEEMIIFIKEFYLLLNEYQKCEDEALKKQIHNDILFLSEIIEH</sequence>
<evidence type="ECO:0000313" key="2">
    <source>
        <dbReference type="Proteomes" id="UP001139179"/>
    </source>
</evidence>
<organism evidence="1 2">
    <name type="scientific">Halalkalibacter oceani</name>
    <dbReference type="NCBI Taxonomy" id="1653776"/>
    <lineage>
        <taxon>Bacteria</taxon>
        <taxon>Bacillati</taxon>
        <taxon>Bacillota</taxon>
        <taxon>Bacilli</taxon>
        <taxon>Bacillales</taxon>
        <taxon>Bacillaceae</taxon>
        <taxon>Halalkalibacter</taxon>
    </lineage>
</organism>
<proteinExistence type="predicted"/>
<dbReference type="AlphaFoldDB" id="A0A9X2DSY0"/>
<accession>A0A9X2DSY0</accession>
<name>A0A9X2DSY0_9BACI</name>
<dbReference type="EMBL" id="JAMBOL010000010">
    <property type="protein sequence ID" value="MCM3714867.1"/>
    <property type="molecule type" value="Genomic_DNA"/>
</dbReference>
<dbReference type="Proteomes" id="UP001139179">
    <property type="component" value="Unassembled WGS sequence"/>
</dbReference>
<keyword evidence="2" id="KW-1185">Reference proteome</keyword>